<name>A0A2T3N9X8_9GAMM</name>
<reference evidence="2 3" key="1">
    <citation type="submission" date="2018-03" db="EMBL/GenBank/DDBJ databases">
        <title>Whole genome sequencing of Histamine producing bacteria.</title>
        <authorList>
            <person name="Butler K."/>
        </authorList>
    </citation>
    <scope>NUCLEOTIDE SEQUENCE [LARGE SCALE GENOMIC DNA]</scope>
    <source>
        <strain evidence="2 3">DSM 19138</strain>
    </source>
</reference>
<feature type="chain" id="PRO_5015525301" description="Shiga toxin A subunit" evidence="1">
    <location>
        <begin position="26"/>
        <end position="139"/>
    </location>
</feature>
<proteinExistence type="predicted"/>
<evidence type="ECO:0000313" key="2">
    <source>
        <dbReference type="EMBL" id="PSW10323.1"/>
    </source>
</evidence>
<dbReference type="AlphaFoldDB" id="A0A2T3N9X8"/>
<evidence type="ECO:0008006" key="4">
    <source>
        <dbReference type="Google" id="ProtNLM"/>
    </source>
</evidence>
<accession>A0A2T3N9X8</accession>
<protein>
    <recommendedName>
        <fullName evidence="4">Shiga toxin A subunit</fullName>
    </recommendedName>
</protein>
<dbReference type="Proteomes" id="UP000241346">
    <property type="component" value="Unassembled WGS sequence"/>
</dbReference>
<evidence type="ECO:0000256" key="1">
    <source>
        <dbReference type="SAM" id="SignalP"/>
    </source>
</evidence>
<dbReference type="EMBL" id="PYMB01000011">
    <property type="protein sequence ID" value="PSW10323.1"/>
    <property type="molecule type" value="Genomic_DNA"/>
</dbReference>
<evidence type="ECO:0000313" key="3">
    <source>
        <dbReference type="Proteomes" id="UP000241346"/>
    </source>
</evidence>
<sequence>MRIVKLPMTKVALLLSFFVVPNVYANTIDQICINKNEVRNYSEKLEISYEKLTYTTTDLSTGKQIVSYFDHVDMDYPEGFNQKFFGYSATTNSGITLARIDISKSNLIHFSRVYIYENKKGEQYYSHTYEREFNTANCV</sequence>
<organism evidence="2 3">
    <name type="scientific">Photobacterium rosenbergii</name>
    <dbReference type="NCBI Taxonomy" id="294936"/>
    <lineage>
        <taxon>Bacteria</taxon>
        <taxon>Pseudomonadati</taxon>
        <taxon>Pseudomonadota</taxon>
        <taxon>Gammaproteobacteria</taxon>
        <taxon>Vibrionales</taxon>
        <taxon>Vibrionaceae</taxon>
        <taxon>Photobacterium</taxon>
    </lineage>
</organism>
<comment type="caution">
    <text evidence="2">The sequence shown here is derived from an EMBL/GenBank/DDBJ whole genome shotgun (WGS) entry which is preliminary data.</text>
</comment>
<feature type="signal peptide" evidence="1">
    <location>
        <begin position="1"/>
        <end position="25"/>
    </location>
</feature>
<keyword evidence="1" id="KW-0732">Signal</keyword>
<gene>
    <name evidence="2" type="ORF">C9J01_19130</name>
</gene>